<dbReference type="AlphaFoldDB" id="A0A0L0DAN0"/>
<dbReference type="Gene3D" id="3.40.50.80">
    <property type="entry name" value="Nucleotide-binding domain of ferredoxin-NADP reductase (FNR) module"/>
    <property type="match status" value="1"/>
</dbReference>
<evidence type="ECO:0000259" key="10">
    <source>
        <dbReference type="PROSITE" id="PS51296"/>
    </source>
</evidence>
<dbReference type="InterPro" id="IPR017941">
    <property type="entry name" value="Rieske_2Fe-2S"/>
</dbReference>
<dbReference type="SUPFAM" id="SSF50022">
    <property type="entry name" value="ISP domain"/>
    <property type="match status" value="1"/>
</dbReference>
<evidence type="ECO:0000313" key="13">
    <source>
        <dbReference type="Proteomes" id="UP000054408"/>
    </source>
</evidence>
<feature type="binding site" evidence="9">
    <location>
        <position position="217"/>
    </location>
    <ligand>
        <name>FAD</name>
        <dbReference type="ChEBI" id="CHEBI:57692"/>
    </ligand>
</feature>
<dbReference type="eggNOG" id="KOG0534">
    <property type="taxonomic scope" value="Eukaryota"/>
</dbReference>
<dbReference type="PROSITE" id="PS51296">
    <property type="entry name" value="RIESKE"/>
    <property type="match status" value="1"/>
</dbReference>
<evidence type="ECO:0000256" key="4">
    <source>
        <dbReference type="ARBA" id="ARBA00022723"/>
    </source>
</evidence>
<evidence type="ECO:0000256" key="1">
    <source>
        <dbReference type="ARBA" id="ARBA00001974"/>
    </source>
</evidence>
<keyword evidence="6" id="KW-0560">Oxidoreductase</keyword>
<dbReference type="PRINTS" id="PR00406">
    <property type="entry name" value="CYTB5RDTASE"/>
</dbReference>
<evidence type="ECO:0000256" key="8">
    <source>
        <dbReference type="ARBA" id="ARBA00023014"/>
    </source>
</evidence>
<dbReference type="GO" id="GO:0046872">
    <property type="term" value="F:metal ion binding"/>
    <property type="evidence" value="ECO:0007669"/>
    <property type="project" value="UniProtKB-KW"/>
</dbReference>
<keyword evidence="13" id="KW-1185">Reference proteome</keyword>
<sequence length="411" mass="43475">MWQVEELGPGVALALPYRRLCRVETVVHAGGEPVLVVAVVDGVLYAIANKCAHGKGQLSLGDIEDLGELKCEGGAHPDGSSRAGLCIRCPKHYNKFGKGLYFALADGRSFVPQRTRKYKDSYAVRAFHLVVRDDGWVWAAEKVVPPPEGIKRGVKGAADGGFLPWRVVAVDAHTHDSAVYSLEPVNADRIGELLARASDHVGEAWHVAVAAADGTLRDYTPLSSMTEFMAGHLRILVKIYPGGTVSEGVFAAASKGTVLDISLPENTLDLRRLASKPHKSHLLLVVGGTGVAPAHQLLDHAGGFARVTVLVSQRTVGDLLVADELEARAASVGPSCRVVHTLTDEPGGADVWSGARGRLDSGSVPELIGELNPGDRLRAVVCGPPTFGPALAAALAESLGLRRKHIVVLDS</sequence>
<feature type="domain" description="Rieske" evidence="10">
    <location>
        <begin position="1"/>
        <end position="97"/>
    </location>
</feature>
<evidence type="ECO:0000313" key="12">
    <source>
        <dbReference type="EMBL" id="KNC49295.1"/>
    </source>
</evidence>
<evidence type="ECO:0000256" key="9">
    <source>
        <dbReference type="PIRSR" id="PIRSR601834-1"/>
    </source>
</evidence>
<keyword evidence="8" id="KW-0411">Iron-sulfur</keyword>
<keyword evidence="7" id="KW-0408">Iron</keyword>
<gene>
    <name evidence="12" type="ORF">AMSG_05292</name>
</gene>
<evidence type="ECO:0000256" key="2">
    <source>
        <dbReference type="ARBA" id="ARBA00022630"/>
    </source>
</evidence>
<dbReference type="InterPro" id="IPR039261">
    <property type="entry name" value="FNR_nucleotide-bd"/>
</dbReference>
<feature type="binding site" evidence="9">
    <location>
        <position position="219"/>
    </location>
    <ligand>
        <name>FAD</name>
        <dbReference type="ChEBI" id="CHEBI:57692"/>
    </ligand>
</feature>
<dbReference type="InterPro" id="IPR017927">
    <property type="entry name" value="FAD-bd_FR_type"/>
</dbReference>
<evidence type="ECO:0000256" key="6">
    <source>
        <dbReference type="ARBA" id="ARBA00023002"/>
    </source>
</evidence>
<dbReference type="STRING" id="461836.A0A0L0DAN0"/>
<feature type="binding site" evidence="9">
    <location>
        <position position="238"/>
    </location>
    <ligand>
        <name>FAD</name>
        <dbReference type="ChEBI" id="CHEBI:57692"/>
    </ligand>
</feature>
<dbReference type="InterPro" id="IPR008333">
    <property type="entry name" value="Cbr1-like_FAD-bd_dom"/>
</dbReference>
<dbReference type="PANTHER" id="PTHR19370">
    <property type="entry name" value="NADH-CYTOCHROME B5 REDUCTASE"/>
    <property type="match status" value="1"/>
</dbReference>
<name>A0A0L0DAN0_THETB</name>
<proteinExistence type="predicted"/>
<evidence type="ECO:0000256" key="5">
    <source>
        <dbReference type="ARBA" id="ARBA00022827"/>
    </source>
</evidence>
<dbReference type="GeneID" id="25564731"/>
<dbReference type="EMBL" id="GL349454">
    <property type="protein sequence ID" value="KNC49295.1"/>
    <property type="molecule type" value="Genomic_DNA"/>
</dbReference>
<comment type="cofactor">
    <cofactor evidence="1 9">
        <name>FAD</name>
        <dbReference type="ChEBI" id="CHEBI:57692"/>
    </cofactor>
</comment>
<dbReference type="GO" id="GO:0016491">
    <property type="term" value="F:oxidoreductase activity"/>
    <property type="evidence" value="ECO:0007669"/>
    <property type="project" value="UniProtKB-KW"/>
</dbReference>
<feature type="binding site" evidence="9">
    <location>
        <position position="245"/>
    </location>
    <ligand>
        <name>FAD</name>
        <dbReference type="ChEBI" id="CHEBI:57692"/>
    </ligand>
</feature>
<dbReference type="CDD" id="cd06183">
    <property type="entry name" value="cyt_b5_reduct_like"/>
    <property type="match status" value="1"/>
</dbReference>
<feature type="binding site" evidence="9">
    <location>
        <position position="246"/>
    </location>
    <ligand>
        <name>FAD</name>
        <dbReference type="ChEBI" id="CHEBI:57692"/>
    </ligand>
</feature>
<keyword evidence="2 9" id="KW-0285">Flavoprotein</keyword>
<dbReference type="PROSITE" id="PS51384">
    <property type="entry name" value="FAD_FR"/>
    <property type="match status" value="1"/>
</dbReference>
<dbReference type="SUPFAM" id="SSF52343">
    <property type="entry name" value="Ferredoxin reductase-like, C-terminal NADP-linked domain"/>
    <property type="match status" value="1"/>
</dbReference>
<dbReference type="OrthoDB" id="432685at2759"/>
<dbReference type="InterPro" id="IPR001433">
    <property type="entry name" value="OxRdtase_FAD/NAD-bd"/>
</dbReference>
<organism evidence="12 13">
    <name type="scientific">Thecamonas trahens ATCC 50062</name>
    <dbReference type="NCBI Taxonomy" id="461836"/>
    <lineage>
        <taxon>Eukaryota</taxon>
        <taxon>Apusozoa</taxon>
        <taxon>Apusomonadida</taxon>
        <taxon>Apusomonadidae</taxon>
        <taxon>Thecamonas</taxon>
    </lineage>
</organism>
<evidence type="ECO:0000256" key="3">
    <source>
        <dbReference type="ARBA" id="ARBA00022714"/>
    </source>
</evidence>
<protein>
    <submittedName>
        <fullName evidence="12">NADH-cytochrome b5 reductase</fullName>
    </submittedName>
</protein>
<keyword evidence="3" id="KW-0001">2Fe-2S</keyword>
<dbReference type="GO" id="GO:0051537">
    <property type="term" value="F:2 iron, 2 sulfur cluster binding"/>
    <property type="evidence" value="ECO:0007669"/>
    <property type="project" value="UniProtKB-KW"/>
</dbReference>
<keyword evidence="5 9" id="KW-0274">FAD</keyword>
<dbReference type="InterPro" id="IPR036922">
    <property type="entry name" value="Rieske_2Fe-2S_sf"/>
</dbReference>
<dbReference type="OMA" id="IANKCAH"/>
<dbReference type="InterPro" id="IPR001834">
    <property type="entry name" value="CBR-like"/>
</dbReference>
<keyword evidence="4" id="KW-0479">Metal-binding</keyword>
<evidence type="ECO:0000256" key="7">
    <source>
        <dbReference type="ARBA" id="ARBA00023004"/>
    </source>
</evidence>
<dbReference type="Gene3D" id="2.40.30.10">
    <property type="entry name" value="Translation factors"/>
    <property type="match status" value="1"/>
</dbReference>
<dbReference type="Pfam" id="PF00175">
    <property type="entry name" value="NAD_binding_1"/>
    <property type="match status" value="1"/>
</dbReference>
<dbReference type="Pfam" id="PF00970">
    <property type="entry name" value="FAD_binding_6"/>
    <property type="match status" value="1"/>
</dbReference>
<evidence type="ECO:0000259" key="11">
    <source>
        <dbReference type="PROSITE" id="PS51384"/>
    </source>
</evidence>
<dbReference type="Proteomes" id="UP000054408">
    <property type="component" value="Unassembled WGS sequence"/>
</dbReference>
<dbReference type="Gene3D" id="2.102.10.10">
    <property type="entry name" value="Rieske [2Fe-2S] iron-sulphur domain"/>
    <property type="match status" value="1"/>
</dbReference>
<dbReference type="SUPFAM" id="SSF63380">
    <property type="entry name" value="Riboflavin synthase domain-like"/>
    <property type="match status" value="1"/>
</dbReference>
<dbReference type="RefSeq" id="XP_013758008.1">
    <property type="nucleotide sequence ID" value="XM_013902554.1"/>
</dbReference>
<accession>A0A0L0DAN0</accession>
<feature type="domain" description="FAD-binding FR-type" evidence="11">
    <location>
        <begin position="160"/>
        <end position="271"/>
    </location>
</feature>
<dbReference type="InterPro" id="IPR017938">
    <property type="entry name" value="Riboflavin_synthase-like_b-brl"/>
</dbReference>
<reference evidence="12 13" key="1">
    <citation type="submission" date="2010-05" db="EMBL/GenBank/DDBJ databases">
        <title>The Genome Sequence of Thecamonas trahens ATCC 50062.</title>
        <authorList>
            <consortium name="The Broad Institute Genome Sequencing Platform"/>
            <person name="Russ C."/>
            <person name="Cuomo C."/>
            <person name="Shea T."/>
            <person name="Young S.K."/>
            <person name="Zeng Q."/>
            <person name="Koehrsen M."/>
            <person name="Haas B."/>
            <person name="Borodovsky M."/>
            <person name="Guigo R."/>
            <person name="Alvarado L."/>
            <person name="Berlin A."/>
            <person name="Bochicchio J."/>
            <person name="Borenstein D."/>
            <person name="Chapman S."/>
            <person name="Chen Z."/>
            <person name="Freedman E."/>
            <person name="Gellesch M."/>
            <person name="Goldberg J."/>
            <person name="Griggs A."/>
            <person name="Gujja S."/>
            <person name="Heilman E."/>
            <person name="Heiman D."/>
            <person name="Hepburn T."/>
            <person name="Howarth C."/>
            <person name="Jen D."/>
            <person name="Larson L."/>
            <person name="Mehta T."/>
            <person name="Park D."/>
            <person name="Pearson M."/>
            <person name="Roberts A."/>
            <person name="Saif S."/>
            <person name="Shenoy N."/>
            <person name="Sisk P."/>
            <person name="Stolte C."/>
            <person name="Sykes S."/>
            <person name="Thomson T."/>
            <person name="Walk T."/>
            <person name="White J."/>
            <person name="Yandava C."/>
            <person name="Burger G."/>
            <person name="Gray M.W."/>
            <person name="Holland P.W.H."/>
            <person name="King N."/>
            <person name="Lang F.B.F."/>
            <person name="Roger A.J."/>
            <person name="Ruiz-Trillo I."/>
            <person name="Lander E."/>
            <person name="Nusbaum C."/>
        </authorList>
    </citation>
    <scope>NUCLEOTIDE SEQUENCE [LARGE SCALE GENOMIC DNA]</scope>
    <source>
        <strain evidence="12 13">ATCC 50062</strain>
    </source>
</reference>
<feature type="binding site" evidence="9">
    <location>
        <position position="236"/>
    </location>
    <ligand>
        <name>FAD</name>
        <dbReference type="ChEBI" id="CHEBI:57692"/>
    </ligand>
</feature>
<dbReference type="Pfam" id="PF00355">
    <property type="entry name" value="Rieske"/>
    <property type="match status" value="1"/>
</dbReference>